<reference evidence="1" key="1">
    <citation type="journal article" date="2012" name="PLoS Genet.">
        <title>Comparative analysis of the genomes of two field isolates of the rice blast fungus Magnaporthe oryzae.</title>
        <authorList>
            <person name="Xue M."/>
            <person name="Yang J."/>
            <person name="Li Z."/>
            <person name="Hu S."/>
            <person name="Yao N."/>
            <person name="Dean R.A."/>
            <person name="Zhao W."/>
            <person name="Shen M."/>
            <person name="Zhang H."/>
            <person name="Li C."/>
            <person name="Liu L."/>
            <person name="Cao L."/>
            <person name="Xu X."/>
            <person name="Xing Y."/>
            <person name="Hsiang T."/>
            <person name="Zhang Z."/>
            <person name="Xu J.R."/>
            <person name="Peng Y.L."/>
        </authorList>
    </citation>
    <scope>NUCLEOTIDE SEQUENCE [LARGE SCALE GENOMIC DNA]</scope>
    <source>
        <strain evidence="1">P131</strain>
    </source>
</reference>
<accession>L7J1A3</accession>
<name>L7J1A3_PYRO1</name>
<organism>
    <name type="scientific">Pyricularia oryzae (strain P131)</name>
    <name type="common">Rice blast fungus</name>
    <name type="synonym">Magnaporthe oryzae</name>
    <dbReference type="NCBI Taxonomy" id="1143193"/>
    <lineage>
        <taxon>Eukaryota</taxon>
        <taxon>Fungi</taxon>
        <taxon>Dikarya</taxon>
        <taxon>Ascomycota</taxon>
        <taxon>Pezizomycotina</taxon>
        <taxon>Sordariomycetes</taxon>
        <taxon>Sordariomycetidae</taxon>
        <taxon>Magnaporthales</taxon>
        <taxon>Pyriculariaceae</taxon>
        <taxon>Pyricularia</taxon>
    </lineage>
</organism>
<protein>
    <submittedName>
        <fullName evidence="1">Uncharacterized protein</fullName>
    </submittedName>
</protein>
<dbReference type="AlphaFoldDB" id="L7J1A3"/>
<gene>
    <name evidence="1" type="ORF">OOW_P131scaffold01136g2</name>
</gene>
<evidence type="ECO:0000313" key="1">
    <source>
        <dbReference type="EMBL" id="ELQ61957.1"/>
    </source>
</evidence>
<proteinExistence type="predicted"/>
<sequence length="27" mass="2917">MGTCSNWVRPWPNSGLCVPAGFSSFES</sequence>
<dbReference type="EMBL" id="JH795692">
    <property type="protein sequence ID" value="ELQ61957.1"/>
    <property type="molecule type" value="Genomic_DNA"/>
</dbReference>